<reference evidence="1 2" key="1">
    <citation type="journal article" date="2022" name="Front. Cell. Infect. Microbiol.">
        <title>The Genomes of Two Strains of Taenia crassiceps the Animal Model for the Study of Human Cysticercosis.</title>
        <authorList>
            <person name="Bobes R.J."/>
            <person name="Estrada K."/>
            <person name="Rios-Valencia D.G."/>
            <person name="Calderon-Gallegos A."/>
            <person name="de la Torre P."/>
            <person name="Carrero J.C."/>
            <person name="Sanchez-Flores A."/>
            <person name="Laclette J.P."/>
        </authorList>
    </citation>
    <scope>NUCLEOTIDE SEQUENCE [LARGE SCALE GENOMIC DNA]</scope>
    <source>
        <strain evidence="1">WFUcys</strain>
    </source>
</reference>
<proteinExistence type="predicted"/>
<gene>
    <name evidence="1" type="ORF">TcWFU_010312</name>
</gene>
<accession>A0ABR4QIE8</accession>
<sequence length="83" mass="9158">MLVNLNSHLDLDKKSTNICNLRHTNTTKVHLSASQPRSVSEPICSEEQPLCTTIFSTSIATSRILPTMQTHCGIIYPFSTRAG</sequence>
<evidence type="ECO:0000313" key="1">
    <source>
        <dbReference type="EMBL" id="KAL5109589.1"/>
    </source>
</evidence>
<evidence type="ECO:0000313" key="2">
    <source>
        <dbReference type="Proteomes" id="UP001651158"/>
    </source>
</evidence>
<name>A0ABR4QIE8_9CEST</name>
<organism evidence="1 2">
    <name type="scientific">Taenia crassiceps</name>
    <dbReference type="NCBI Taxonomy" id="6207"/>
    <lineage>
        <taxon>Eukaryota</taxon>
        <taxon>Metazoa</taxon>
        <taxon>Spiralia</taxon>
        <taxon>Lophotrochozoa</taxon>
        <taxon>Platyhelminthes</taxon>
        <taxon>Cestoda</taxon>
        <taxon>Eucestoda</taxon>
        <taxon>Cyclophyllidea</taxon>
        <taxon>Taeniidae</taxon>
        <taxon>Taenia</taxon>
    </lineage>
</organism>
<dbReference type="EMBL" id="JAKROA010000003">
    <property type="protein sequence ID" value="KAL5109589.1"/>
    <property type="molecule type" value="Genomic_DNA"/>
</dbReference>
<comment type="caution">
    <text evidence="1">The sequence shown here is derived from an EMBL/GenBank/DDBJ whole genome shotgun (WGS) entry which is preliminary data.</text>
</comment>
<keyword evidence="2" id="KW-1185">Reference proteome</keyword>
<protein>
    <submittedName>
        <fullName evidence="1">Uncharacterized protein</fullName>
    </submittedName>
</protein>
<dbReference type="Proteomes" id="UP001651158">
    <property type="component" value="Unassembled WGS sequence"/>
</dbReference>